<proteinExistence type="predicted"/>
<evidence type="ECO:0000256" key="1">
    <source>
        <dbReference type="ARBA" id="ARBA00004672"/>
    </source>
</evidence>
<gene>
    <name evidence="11" type="ORF">EGYM00392_LOCUS30041</name>
</gene>
<keyword evidence="7" id="KW-0658">Purine biosynthesis</keyword>
<comment type="pathway">
    <text evidence="1">Purine metabolism; IMP biosynthesis via de novo pathway; 5-amino-1-(5-phospho-D-ribosyl)imidazole-4-carboxamide from 5-amino-1-(5-phospho-D-ribosyl)imidazole-4-carboxylate: step 1/2.</text>
</comment>
<dbReference type="Gene3D" id="3.40.50.1970">
    <property type="match status" value="1"/>
</dbReference>
<keyword evidence="6" id="KW-0547">Nucleotide-binding</keyword>
<reference evidence="11" key="1">
    <citation type="submission" date="2021-01" db="EMBL/GenBank/DDBJ databases">
        <authorList>
            <person name="Corre E."/>
            <person name="Pelletier E."/>
            <person name="Niang G."/>
            <person name="Scheremetjew M."/>
            <person name="Finn R."/>
            <person name="Kale V."/>
            <person name="Holt S."/>
            <person name="Cochrane G."/>
            <person name="Meng A."/>
            <person name="Brown T."/>
            <person name="Cohen L."/>
        </authorList>
    </citation>
    <scope>NUCLEOTIDE SEQUENCE</scope>
    <source>
        <strain evidence="11">NIES-381</strain>
    </source>
</reference>
<evidence type="ECO:0000256" key="9">
    <source>
        <dbReference type="ARBA" id="ARBA00030409"/>
    </source>
</evidence>
<dbReference type="SUPFAM" id="SSF56104">
    <property type="entry name" value="SAICAR synthase-like"/>
    <property type="match status" value="1"/>
</dbReference>
<dbReference type="UniPathway" id="UPA00074">
    <property type="reaction ID" value="UER00130"/>
</dbReference>
<organism evidence="11">
    <name type="scientific">Eutreptiella gymnastica</name>
    <dbReference type="NCBI Taxonomy" id="73025"/>
    <lineage>
        <taxon>Eukaryota</taxon>
        <taxon>Discoba</taxon>
        <taxon>Euglenozoa</taxon>
        <taxon>Euglenida</taxon>
        <taxon>Spirocuta</taxon>
        <taxon>Euglenophyceae</taxon>
        <taxon>Eutreptiales</taxon>
        <taxon>Eutreptiaceae</taxon>
        <taxon>Eutreptiella</taxon>
    </lineage>
</organism>
<name>A0A7S1NGZ1_9EUGL</name>
<evidence type="ECO:0000256" key="7">
    <source>
        <dbReference type="ARBA" id="ARBA00022755"/>
    </source>
</evidence>
<dbReference type="GO" id="GO:0005524">
    <property type="term" value="F:ATP binding"/>
    <property type="evidence" value="ECO:0007669"/>
    <property type="project" value="UniProtKB-KW"/>
</dbReference>
<keyword evidence="8" id="KW-0067">ATP-binding</keyword>
<evidence type="ECO:0000256" key="5">
    <source>
        <dbReference type="ARBA" id="ARBA00022598"/>
    </source>
</evidence>
<dbReference type="Pfam" id="PF01259">
    <property type="entry name" value="SAICAR_synt"/>
    <property type="match status" value="1"/>
</dbReference>
<dbReference type="GO" id="GO:0006189">
    <property type="term" value="P:'de novo' IMP biosynthetic process"/>
    <property type="evidence" value="ECO:0007669"/>
    <property type="project" value="UniProtKB-UniPathway"/>
</dbReference>
<keyword evidence="5" id="KW-0436">Ligase</keyword>
<dbReference type="Pfam" id="PF00731">
    <property type="entry name" value="AIRC"/>
    <property type="match status" value="1"/>
</dbReference>
<dbReference type="EC" id="6.3.2.6" evidence="3"/>
<accession>A0A7S1NGZ1</accession>
<dbReference type="InterPro" id="IPR028923">
    <property type="entry name" value="SAICAR_synt/ADE2_N"/>
</dbReference>
<protein>
    <recommendedName>
        <fullName evidence="9">SAICAR synthetase</fullName>
        <ecNumber evidence="4">4.1.1.21</ecNumber>
        <ecNumber evidence="3">6.3.2.6</ecNumber>
    </recommendedName>
</protein>
<dbReference type="InterPro" id="IPR000031">
    <property type="entry name" value="PurE_dom"/>
</dbReference>
<evidence type="ECO:0000256" key="2">
    <source>
        <dbReference type="ARBA" id="ARBA00004747"/>
    </source>
</evidence>
<dbReference type="SMART" id="SM01001">
    <property type="entry name" value="AIRC"/>
    <property type="match status" value="1"/>
</dbReference>
<dbReference type="Gene3D" id="3.30.470.20">
    <property type="entry name" value="ATP-grasp fold, B domain"/>
    <property type="match status" value="1"/>
</dbReference>
<dbReference type="EMBL" id="HBGA01080576">
    <property type="protein sequence ID" value="CAD9018927.1"/>
    <property type="molecule type" value="Transcribed_RNA"/>
</dbReference>
<feature type="domain" description="PurE" evidence="10">
    <location>
        <begin position="303"/>
        <end position="444"/>
    </location>
</feature>
<comment type="pathway">
    <text evidence="2">Purine metabolism; IMP biosynthesis via de novo pathway; 5-amino-1-(5-phospho-D-ribosyl)imidazole-4-carboxylate from 5-amino-1-(5-phospho-D-ribosyl)imidazole (carboxylase route): step 1/1.</text>
</comment>
<evidence type="ECO:0000256" key="8">
    <source>
        <dbReference type="ARBA" id="ARBA00022840"/>
    </source>
</evidence>
<dbReference type="PANTHER" id="PTHR43700">
    <property type="entry name" value="PHOSPHORIBOSYLAMINOIMIDAZOLE-SUCCINOCARBOXAMIDE SYNTHASE"/>
    <property type="match status" value="1"/>
</dbReference>
<dbReference type="PANTHER" id="PTHR43700:SF1">
    <property type="entry name" value="PHOSPHORIBOSYLAMINOIMIDAZOLE-SUCCINOCARBOXAMIDE SYNTHASE"/>
    <property type="match status" value="1"/>
</dbReference>
<dbReference type="Gene3D" id="3.30.200.20">
    <property type="entry name" value="Phosphorylase Kinase, domain 1"/>
    <property type="match status" value="1"/>
</dbReference>
<dbReference type="GO" id="GO:0004638">
    <property type="term" value="F:phosphoribosylaminoimidazole carboxylase activity"/>
    <property type="evidence" value="ECO:0007669"/>
    <property type="project" value="UniProtKB-EC"/>
</dbReference>
<evidence type="ECO:0000256" key="6">
    <source>
        <dbReference type="ARBA" id="ARBA00022741"/>
    </source>
</evidence>
<dbReference type="GO" id="GO:0004639">
    <property type="term" value="F:phosphoribosylaminoimidazolesuccinocarboxamide synthase activity"/>
    <property type="evidence" value="ECO:0007669"/>
    <property type="project" value="UniProtKB-EC"/>
</dbReference>
<evidence type="ECO:0000259" key="10">
    <source>
        <dbReference type="SMART" id="SM01001"/>
    </source>
</evidence>
<sequence>MVASDRVSAFDYQIPNLIPYKGAVLNAITKFAFDNTKDIIQNAVVADEVDPNVVVQKALKNCGVECIVRGYMWGSMAGLYEKGERTICGLQVPDGLNRFQKFDVPLFTPTTKAEMGAHDENMTMAEVEALVGKPLAAKLKEVSLRLYQRGAELAAKQGLMFIDTKYEFGTDEAGNLYVIDEINTPDSSRLCDISEWETKYPQIAAEMRTGKYKNVTEVLAANPHLKIKEYSKQYVRDLLLEAGFKPGKTVPTLTEEQVIESSYRYIQVYERLTGLKWQFAGTPLPAPQRLMANLQRCGIAKGACVVIMAGSDSDMPHLEKIQSNLNKYFVPSHIRICSAHKQPTKLEEALNYYNRSIQPLLIVGCAGGTDALSGTASFHSVFPVVSCPPDGWNESCLKNPPGSSNAFCLRPDNVAKFACQTFSHVNPMFKNILLSSNEEKVLKLVKADKFH</sequence>
<dbReference type="CDD" id="cd01414">
    <property type="entry name" value="SAICAR_synt_Sc"/>
    <property type="match status" value="1"/>
</dbReference>
<evidence type="ECO:0000256" key="4">
    <source>
        <dbReference type="ARBA" id="ARBA00012329"/>
    </source>
</evidence>
<evidence type="ECO:0000313" key="11">
    <source>
        <dbReference type="EMBL" id="CAD9018927.1"/>
    </source>
</evidence>
<evidence type="ECO:0000256" key="3">
    <source>
        <dbReference type="ARBA" id="ARBA00012217"/>
    </source>
</evidence>
<dbReference type="AlphaFoldDB" id="A0A7S1NGZ1"/>
<dbReference type="GO" id="GO:0005737">
    <property type="term" value="C:cytoplasm"/>
    <property type="evidence" value="ECO:0007669"/>
    <property type="project" value="TreeGrafter"/>
</dbReference>
<dbReference type="EC" id="4.1.1.21" evidence="4"/>
<dbReference type="SUPFAM" id="SSF52255">
    <property type="entry name" value="N5-CAIR mutase (phosphoribosylaminoimidazole carboxylase, PurE)"/>
    <property type="match status" value="1"/>
</dbReference>